<dbReference type="EMBL" id="CP127162">
    <property type="protein sequence ID" value="WIV17237.1"/>
    <property type="molecule type" value="Genomic_DNA"/>
</dbReference>
<evidence type="ECO:0000313" key="2">
    <source>
        <dbReference type="Proteomes" id="UP001236415"/>
    </source>
</evidence>
<sequence>MAKTKRGKSLWNTPSKGRGTCPICLSTRIKLLYSATNSDGKTMPVCKKCSSVNAKTADKAVSTVNLGFRGKLRRELNRQKQTV</sequence>
<keyword evidence="2" id="KW-1185">Reference proteome</keyword>
<name>A0ABY8WWB4_9BACL</name>
<protein>
    <submittedName>
        <fullName evidence="1">Uncharacterized protein</fullName>
    </submittedName>
</protein>
<proteinExistence type="predicted"/>
<dbReference type="Proteomes" id="UP001236415">
    <property type="component" value="Chromosome"/>
</dbReference>
<accession>A0ABY8WWB4</accession>
<reference evidence="1 2" key="1">
    <citation type="submission" date="2023-06" db="EMBL/GenBank/DDBJ databases">
        <title>Paenibacillus polygonum sp. nov., an endophytic bacterium, isolated from Polygonum lapathifolium L. in Nanji Wetland National Nature Reserve, South of Poyang Lake, Jiangxi Province, China.</title>
        <authorList>
            <person name="Yu Z."/>
        </authorList>
    </citation>
    <scope>NUCLEOTIDE SEQUENCE [LARGE SCALE GENOMIC DNA]</scope>
    <source>
        <strain evidence="1 2">C31</strain>
    </source>
</reference>
<organism evidence="1 2">
    <name type="scientific">Paenibacillus polygoni</name>
    <dbReference type="NCBI Taxonomy" id="3050112"/>
    <lineage>
        <taxon>Bacteria</taxon>
        <taxon>Bacillati</taxon>
        <taxon>Bacillota</taxon>
        <taxon>Bacilli</taxon>
        <taxon>Bacillales</taxon>
        <taxon>Paenibacillaceae</taxon>
        <taxon>Paenibacillus</taxon>
    </lineage>
</organism>
<evidence type="ECO:0000313" key="1">
    <source>
        <dbReference type="EMBL" id="WIV17237.1"/>
    </source>
</evidence>
<gene>
    <name evidence="1" type="ORF">QPK24_12305</name>
</gene>